<evidence type="ECO:0008006" key="3">
    <source>
        <dbReference type="Google" id="ProtNLM"/>
    </source>
</evidence>
<name>A0A3N1MHY4_9PROT</name>
<reference evidence="1 2" key="1">
    <citation type="submission" date="2018-11" db="EMBL/GenBank/DDBJ databases">
        <title>Genomic Encyclopedia of Type Strains, Phase IV (KMG-IV): sequencing the most valuable type-strain genomes for metagenomic binning, comparative biology and taxonomic classification.</title>
        <authorList>
            <person name="Goeker M."/>
        </authorList>
    </citation>
    <scope>NUCLEOTIDE SEQUENCE [LARGE SCALE GENOMIC DNA]</scope>
    <source>
        <strain evidence="1 2">DSM 5900</strain>
    </source>
</reference>
<proteinExistence type="predicted"/>
<dbReference type="InterPro" id="IPR029058">
    <property type="entry name" value="AB_hydrolase_fold"/>
</dbReference>
<dbReference type="OrthoDB" id="332706at2"/>
<evidence type="ECO:0000313" key="1">
    <source>
        <dbReference type="EMBL" id="ROQ03363.1"/>
    </source>
</evidence>
<gene>
    <name evidence="1" type="ORF">EDC65_0045</name>
</gene>
<comment type="caution">
    <text evidence="1">The sequence shown here is derived from an EMBL/GenBank/DDBJ whole genome shotgun (WGS) entry which is preliminary data.</text>
</comment>
<dbReference type="RefSeq" id="WP_123687690.1">
    <property type="nucleotide sequence ID" value="NZ_AP019700.1"/>
</dbReference>
<dbReference type="AlphaFoldDB" id="A0A3N1MHY4"/>
<accession>A0A3N1MHY4</accession>
<keyword evidence="2" id="KW-1185">Reference proteome</keyword>
<dbReference type="Gene3D" id="3.40.50.1820">
    <property type="entry name" value="alpha/beta hydrolase"/>
    <property type="match status" value="1"/>
</dbReference>
<evidence type="ECO:0000313" key="2">
    <source>
        <dbReference type="Proteomes" id="UP000278222"/>
    </source>
</evidence>
<sequence length="283" mass="31929">MSDAIQEAALRRKKMYQRGATTVFASKADPRFPYCMYVPQTFDDDPAGHTLIITIHGTGRTMGVYRDGFAEFCRWNKCLVLSPLFPVGVLGDDNPEGFKYMREGDIRYDQVLLAMVDEVSQKLGVRFDRFMMFGFSGGGHFVHRFFYLHPKRLLAASIGSPGAVTLINPDKDFWVGTRNLKELFGIELDLPAMRDVAVQMVVGGADIETWEIDYKPGSVNYMDGINDTGRTRIERNTALKENFEAHGIAVRQDIVPNVPHDGAKVLPVVQDFFVDVLKRHRNS</sequence>
<dbReference type="Proteomes" id="UP000278222">
    <property type="component" value="Unassembled WGS sequence"/>
</dbReference>
<protein>
    <recommendedName>
        <fullName evidence="3">Esterase/PHB depolymerase</fullName>
    </recommendedName>
</protein>
<organism evidence="1 2">
    <name type="scientific">Stella humosa</name>
    <dbReference type="NCBI Taxonomy" id="94"/>
    <lineage>
        <taxon>Bacteria</taxon>
        <taxon>Pseudomonadati</taxon>
        <taxon>Pseudomonadota</taxon>
        <taxon>Alphaproteobacteria</taxon>
        <taxon>Rhodospirillales</taxon>
        <taxon>Stellaceae</taxon>
        <taxon>Stella</taxon>
    </lineage>
</organism>
<dbReference type="SUPFAM" id="SSF53474">
    <property type="entry name" value="alpha/beta-Hydrolases"/>
    <property type="match status" value="1"/>
</dbReference>
<dbReference type="EMBL" id="RJKX01000001">
    <property type="protein sequence ID" value="ROQ03363.1"/>
    <property type="molecule type" value="Genomic_DNA"/>
</dbReference>